<dbReference type="SMART" id="SM00075">
    <property type="entry name" value="HYDRO"/>
    <property type="match status" value="1"/>
</dbReference>
<dbReference type="HOGENOM" id="CLU_105134_2_1_1"/>
<keyword evidence="3 6" id="KW-0134">Cell wall</keyword>
<evidence type="ECO:0000256" key="3">
    <source>
        <dbReference type="ARBA" id="ARBA00022512"/>
    </source>
</evidence>
<protein>
    <recommendedName>
        <fullName evidence="6">Hydrophobin</fullName>
    </recommendedName>
</protein>
<keyword evidence="4 6" id="KW-0964">Secreted</keyword>
<dbReference type="GO" id="GO:0009277">
    <property type="term" value="C:fungal-type cell wall"/>
    <property type="evidence" value="ECO:0007669"/>
    <property type="project" value="InterPro"/>
</dbReference>
<evidence type="ECO:0000313" key="8">
    <source>
        <dbReference type="Proteomes" id="UP000053257"/>
    </source>
</evidence>
<sequence length="103" mass="9913">MFARLAVLALLALPFLAAAIPADPSARSGSGTYCCNSVAASSSKEGASILDTLPIDVGSLTGLVGLTCSPITVIGVASGDACSGTTVNCNTGGVGLGCIPVVL</sequence>
<dbReference type="STRING" id="745531.A0A0C3RQ52"/>
<dbReference type="EMBL" id="KN840736">
    <property type="protein sequence ID" value="KIP01791.1"/>
    <property type="molecule type" value="Genomic_DNA"/>
</dbReference>
<dbReference type="OrthoDB" id="4225815at2759"/>
<comment type="subcellular location">
    <subcellularLocation>
        <location evidence="1 6">Secreted</location>
        <location evidence="1 6">Cell wall</location>
    </subcellularLocation>
</comment>
<feature type="chain" id="PRO_5013984185" description="Hydrophobin" evidence="6">
    <location>
        <begin position="20"/>
        <end position="103"/>
    </location>
</feature>
<dbReference type="Proteomes" id="UP000053257">
    <property type="component" value="Unassembled WGS sequence"/>
</dbReference>
<keyword evidence="6" id="KW-0732">Signal</keyword>
<dbReference type="GO" id="GO:0005199">
    <property type="term" value="F:structural constituent of cell wall"/>
    <property type="evidence" value="ECO:0007669"/>
    <property type="project" value="InterPro"/>
</dbReference>
<comment type="similarity">
    <text evidence="2 6">Belongs to the fungal hydrophobin family.</text>
</comment>
<accession>A0A0C3RQ52</accession>
<evidence type="ECO:0000256" key="5">
    <source>
        <dbReference type="ARBA" id="ARBA00023157"/>
    </source>
</evidence>
<reference evidence="7 8" key="1">
    <citation type="journal article" date="2014" name="PLoS Genet.">
        <title>Analysis of the Phlebiopsis gigantea genome, transcriptome and secretome provides insight into its pioneer colonization strategies of wood.</title>
        <authorList>
            <person name="Hori C."/>
            <person name="Ishida T."/>
            <person name="Igarashi K."/>
            <person name="Samejima M."/>
            <person name="Suzuki H."/>
            <person name="Master E."/>
            <person name="Ferreira P."/>
            <person name="Ruiz-Duenas F.J."/>
            <person name="Held B."/>
            <person name="Canessa P."/>
            <person name="Larrondo L.F."/>
            <person name="Schmoll M."/>
            <person name="Druzhinina I.S."/>
            <person name="Kubicek C.P."/>
            <person name="Gaskell J.A."/>
            <person name="Kersten P."/>
            <person name="St John F."/>
            <person name="Glasner J."/>
            <person name="Sabat G."/>
            <person name="Splinter BonDurant S."/>
            <person name="Syed K."/>
            <person name="Yadav J."/>
            <person name="Mgbeahuruike A.C."/>
            <person name="Kovalchuk A."/>
            <person name="Asiegbu F.O."/>
            <person name="Lackner G."/>
            <person name="Hoffmeister D."/>
            <person name="Rencoret J."/>
            <person name="Gutierrez A."/>
            <person name="Sun H."/>
            <person name="Lindquist E."/>
            <person name="Barry K."/>
            <person name="Riley R."/>
            <person name="Grigoriev I.V."/>
            <person name="Henrissat B."/>
            <person name="Kues U."/>
            <person name="Berka R.M."/>
            <person name="Martinez A.T."/>
            <person name="Covert S.F."/>
            <person name="Blanchette R.A."/>
            <person name="Cullen D."/>
        </authorList>
    </citation>
    <scope>NUCLEOTIDE SEQUENCE [LARGE SCALE GENOMIC DNA]</scope>
    <source>
        <strain evidence="7 8">11061_1 CR5-6</strain>
    </source>
</reference>
<feature type="signal peptide" evidence="6">
    <location>
        <begin position="1"/>
        <end position="19"/>
    </location>
</feature>
<dbReference type="AlphaFoldDB" id="A0A0C3RQ52"/>
<organism evidence="7 8">
    <name type="scientific">Phlebiopsis gigantea (strain 11061_1 CR5-6)</name>
    <name type="common">White-rot fungus</name>
    <name type="synonym">Peniophora gigantea</name>
    <dbReference type="NCBI Taxonomy" id="745531"/>
    <lineage>
        <taxon>Eukaryota</taxon>
        <taxon>Fungi</taxon>
        <taxon>Dikarya</taxon>
        <taxon>Basidiomycota</taxon>
        <taxon>Agaricomycotina</taxon>
        <taxon>Agaricomycetes</taxon>
        <taxon>Polyporales</taxon>
        <taxon>Phanerochaetaceae</taxon>
        <taxon>Phlebiopsis</taxon>
    </lineage>
</organism>
<evidence type="ECO:0000256" key="6">
    <source>
        <dbReference type="RuleBase" id="RU365009"/>
    </source>
</evidence>
<name>A0A0C3RQ52_PHLG1</name>
<dbReference type="CDD" id="cd23507">
    <property type="entry name" value="hydrophobin_I"/>
    <property type="match status" value="1"/>
</dbReference>
<gene>
    <name evidence="7" type="ORF">PHLGIDRAFT_534803</name>
</gene>
<evidence type="ECO:0000256" key="4">
    <source>
        <dbReference type="ARBA" id="ARBA00022525"/>
    </source>
</evidence>
<dbReference type="InterPro" id="IPR001338">
    <property type="entry name" value="Class_I_Hydrophobin"/>
</dbReference>
<keyword evidence="8" id="KW-1185">Reference proteome</keyword>
<evidence type="ECO:0000313" key="7">
    <source>
        <dbReference type="EMBL" id="KIP01791.1"/>
    </source>
</evidence>
<proteinExistence type="inferred from homology"/>
<dbReference type="Pfam" id="PF01185">
    <property type="entry name" value="Hydrophobin"/>
    <property type="match status" value="1"/>
</dbReference>
<evidence type="ECO:0000256" key="1">
    <source>
        <dbReference type="ARBA" id="ARBA00004191"/>
    </source>
</evidence>
<keyword evidence="5 6" id="KW-1015">Disulfide bond</keyword>
<evidence type="ECO:0000256" key="2">
    <source>
        <dbReference type="ARBA" id="ARBA00010446"/>
    </source>
</evidence>